<sequence length="462" mass="50824">MSSANQKFTCGFWNCTRGFDRWSRLEKHFRDHINNNVRYSRPQNPAISTSSAPQVRRRRNRSTPRRRNKKNRTLNDRDHIPSITCARNINPMTIDIRTSSLSPDTPSEAESEMEVDIVEPVQEAETPPTTTPSKRGPRWAVAPPSPTPPSVEEQDEIMQQDDTDTNGAGGPILKDEINHSDDGDIDQAEETIGSPIPSALEPHRLDPRLDGDEVIESPIARLGTATPRAHRSHSQDSAIIITPRPRFRNKIKDSARRTPDNIEVDEIPIIPTPNSLDPFIRDAMKSIGPRRGRSETPCPMPVAGNPVHFQSYDLTLSGGSVPAPQALPKTTSLPVSDSVNQTSGDNGYPSTPNPTLTPSSPSQSTAPNSPNVIVSTESFVEKLKQISNGPSDNQLLTQLPFSRQSSSDAMVNGSPLADAKSTVKRVVHLFEDIKDNERRNRAKMAELGILIDTLGKLHGVDL</sequence>
<evidence type="ECO:0000256" key="2">
    <source>
        <dbReference type="SAM" id="MobiDB-lite"/>
    </source>
</evidence>
<evidence type="ECO:0000259" key="3">
    <source>
        <dbReference type="PROSITE" id="PS50157"/>
    </source>
</evidence>
<organism evidence="4 5">
    <name type="scientific">Kwoniella mangroviensis CBS 10435</name>
    <dbReference type="NCBI Taxonomy" id="1331196"/>
    <lineage>
        <taxon>Eukaryota</taxon>
        <taxon>Fungi</taxon>
        <taxon>Dikarya</taxon>
        <taxon>Basidiomycota</taxon>
        <taxon>Agaricomycotina</taxon>
        <taxon>Tremellomycetes</taxon>
        <taxon>Tremellales</taxon>
        <taxon>Cryptococcaceae</taxon>
        <taxon>Kwoniella</taxon>
    </lineage>
</organism>
<dbReference type="GO" id="GO:0008270">
    <property type="term" value="F:zinc ion binding"/>
    <property type="evidence" value="ECO:0007669"/>
    <property type="project" value="UniProtKB-KW"/>
</dbReference>
<evidence type="ECO:0000313" key="4">
    <source>
        <dbReference type="EMBL" id="OCF55898.1"/>
    </source>
</evidence>
<feature type="compositionally biased region" description="Acidic residues" evidence="2">
    <location>
        <begin position="107"/>
        <end position="117"/>
    </location>
</feature>
<accession>A0A1B9IJP1</accession>
<gene>
    <name evidence="4" type="ORF">L486_06654</name>
</gene>
<evidence type="ECO:0000313" key="5">
    <source>
        <dbReference type="Proteomes" id="UP000092583"/>
    </source>
</evidence>
<protein>
    <recommendedName>
        <fullName evidence="3">C2H2-type domain-containing protein</fullName>
    </recommendedName>
</protein>
<reference evidence="5" key="2">
    <citation type="submission" date="2013-12" db="EMBL/GenBank/DDBJ databases">
        <title>Evolution of pathogenesis and genome organization in the Tremellales.</title>
        <authorList>
            <person name="Cuomo C."/>
            <person name="Litvintseva A."/>
            <person name="Heitman J."/>
            <person name="Chen Y."/>
            <person name="Sun S."/>
            <person name="Springer D."/>
            <person name="Dromer F."/>
            <person name="Young S."/>
            <person name="Zeng Q."/>
            <person name="Chapman S."/>
            <person name="Gujja S."/>
            <person name="Saif S."/>
            <person name="Birren B."/>
        </authorList>
    </citation>
    <scope>NUCLEOTIDE SEQUENCE [LARGE SCALE GENOMIC DNA]</scope>
    <source>
        <strain evidence="5">CBS 10435</strain>
    </source>
</reference>
<dbReference type="PROSITE" id="PS50157">
    <property type="entry name" value="ZINC_FINGER_C2H2_2"/>
    <property type="match status" value="1"/>
</dbReference>
<feature type="compositionally biased region" description="Polar residues" evidence="2">
    <location>
        <begin position="328"/>
        <end position="345"/>
    </location>
</feature>
<feature type="region of interest" description="Disordered" evidence="2">
    <location>
        <begin position="320"/>
        <end position="371"/>
    </location>
</feature>
<feature type="region of interest" description="Disordered" evidence="2">
    <location>
        <begin position="37"/>
        <end position="79"/>
    </location>
</feature>
<keyword evidence="1" id="KW-0863">Zinc-finger</keyword>
<feature type="compositionally biased region" description="Basic residues" evidence="2">
    <location>
        <begin position="55"/>
        <end position="72"/>
    </location>
</feature>
<feature type="compositionally biased region" description="Low complexity" evidence="2">
    <location>
        <begin position="349"/>
        <end position="371"/>
    </location>
</feature>
<keyword evidence="1" id="KW-0862">Zinc</keyword>
<feature type="region of interest" description="Disordered" evidence="2">
    <location>
        <begin position="96"/>
        <end position="153"/>
    </location>
</feature>
<dbReference type="InterPro" id="IPR013087">
    <property type="entry name" value="Znf_C2H2_type"/>
</dbReference>
<dbReference type="PROSITE" id="PS00028">
    <property type="entry name" value="ZINC_FINGER_C2H2_1"/>
    <property type="match status" value="1"/>
</dbReference>
<feature type="domain" description="C2H2-type" evidence="3">
    <location>
        <begin position="8"/>
        <end position="37"/>
    </location>
</feature>
<dbReference type="OrthoDB" id="10588002at2759"/>
<evidence type="ECO:0000256" key="1">
    <source>
        <dbReference type="PROSITE-ProRule" id="PRU00042"/>
    </source>
</evidence>
<feature type="compositionally biased region" description="Polar residues" evidence="2">
    <location>
        <begin position="37"/>
        <end position="53"/>
    </location>
</feature>
<reference evidence="4 5" key="1">
    <citation type="submission" date="2013-07" db="EMBL/GenBank/DDBJ databases">
        <title>The Genome Sequence of Kwoniella mangroviensis CBS10435.</title>
        <authorList>
            <consortium name="The Broad Institute Genome Sequencing Platform"/>
            <person name="Cuomo C."/>
            <person name="Litvintseva A."/>
            <person name="Chen Y."/>
            <person name="Heitman J."/>
            <person name="Sun S."/>
            <person name="Springer D."/>
            <person name="Dromer F."/>
            <person name="Young S.K."/>
            <person name="Zeng Q."/>
            <person name="Gargeya S."/>
            <person name="Fitzgerald M."/>
            <person name="Abouelleil A."/>
            <person name="Alvarado L."/>
            <person name="Berlin A.M."/>
            <person name="Chapman S.B."/>
            <person name="Dewar J."/>
            <person name="Goldberg J."/>
            <person name="Griggs A."/>
            <person name="Gujja S."/>
            <person name="Hansen M."/>
            <person name="Howarth C."/>
            <person name="Imamovic A."/>
            <person name="Larimer J."/>
            <person name="McCowan C."/>
            <person name="Murphy C."/>
            <person name="Pearson M."/>
            <person name="Priest M."/>
            <person name="Roberts A."/>
            <person name="Saif S."/>
            <person name="Shea T."/>
            <person name="Sykes S."/>
            <person name="Wortman J."/>
            <person name="Nusbaum C."/>
            <person name="Birren B."/>
        </authorList>
    </citation>
    <scope>NUCLEOTIDE SEQUENCE [LARGE SCALE GENOMIC DNA]</scope>
    <source>
        <strain evidence="4 5">CBS 10435</strain>
    </source>
</reference>
<feature type="compositionally biased region" description="Polar residues" evidence="2">
    <location>
        <begin position="96"/>
        <end position="105"/>
    </location>
</feature>
<keyword evidence="5" id="KW-1185">Reference proteome</keyword>
<proteinExistence type="predicted"/>
<dbReference type="Proteomes" id="UP000092583">
    <property type="component" value="Unassembled WGS sequence"/>
</dbReference>
<keyword evidence="1" id="KW-0479">Metal-binding</keyword>
<name>A0A1B9IJP1_9TREE</name>
<dbReference type="AlphaFoldDB" id="A0A1B9IJP1"/>
<dbReference type="EMBL" id="KI669465">
    <property type="protein sequence ID" value="OCF55898.1"/>
    <property type="molecule type" value="Genomic_DNA"/>
</dbReference>